<dbReference type="Gene3D" id="3.40.50.150">
    <property type="entry name" value="Vaccinia Virus protein VP39"/>
    <property type="match status" value="1"/>
</dbReference>
<keyword evidence="5" id="KW-0489">Methyltransferase</keyword>
<dbReference type="InterPro" id="IPR029063">
    <property type="entry name" value="SAM-dependent_MTases_sf"/>
</dbReference>
<evidence type="ECO:0000256" key="1">
    <source>
        <dbReference type="PIRSR" id="PIRSR018249-1"/>
    </source>
</evidence>
<feature type="binding site" evidence="1">
    <location>
        <position position="24"/>
    </location>
    <ligand>
        <name>Zn(2+)</name>
        <dbReference type="ChEBI" id="CHEBI:29105"/>
    </ligand>
</feature>
<sequence>MEEIMRKIQQKASQIAAASPLFACPVCSEPLSITDTSLICSQNHRFDLAKKGTVNFLNAPVATEYTETMLAARRRVLQAGFFDQFLNAIADKLTATDRVLDIGCGEGTPTAKLTPESGTAVGFDISAPAIKLAGALDTSAIFCVADLTHLPFTDNSFSAITDIFSPGAYNEFARVLQPGGKIYKIIPAAGYLRELRQALYADTPKATYDNSKVLNHFMERYPDATQESISYDFPVPGALFADLVEMTPLSWQAPAAKRAALLANPPATIHVDVLLLSTTV</sequence>
<dbReference type="GO" id="GO:0008168">
    <property type="term" value="F:methyltransferase activity"/>
    <property type="evidence" value="ECO:0007669"/>
    <property type="project" value="UniProtKB-KW"/>
</dbReference>
<keyword evidence="1" id="KW-0479">Metal-binding</keyword>
<dbReference type="AlphaFoldDB" id="A0A0R1ZH23"/>
<evidence type="ECO:0000313" key="5">
    <source>
        <dbReference type="EMBL" id="KRM54280.1"/>
    </source>
</evidence>
<gene>
    <name evidence="5" type="ORF">FC18_GL000499</name>
</gene>
<evidence type="ECO:0000256" key="2">
    <source>
        <dbReference type="PIRSR" id="PIRSR018249-2"/>
    </source>
</evidence>
<dbReference type="Pfam" id="PF21302">
    <property type="entry name" value="Zn_ribbon_RlmA"/>
    <property type="match status" value="1"/>
</dbReference>
<dbReference type="EMBL" id="AYYO01000056">
    <property type="protein sequence ID" value="KRM54280.1"/>
    <property type="molecule type" value="Genomic_DNA"/>
</dbReference>
<dbReference type="InterPro" id="IPR041698">
    <property type="entry name" value="Methyltransf_25"/>
</dbReference>
<dbReference type="InterPro" id="IPR048647">
    <property type="entry name" value="RlmA_N"/>
</dbReference>
<keyword evidence="1" id="KW-0862">Zinc</keyword>
<dbReference type="InterPro" id="IPR016718">
    <property type="entry name" value="rRNA_m1G-MeTrfase_A_prd"/>
</dbReference>
<dbReference type="Proteomes" id="UP000051679">
    <property type="component" value="Unassembled WGS sequence"/>
</dbReference>
<evidence type="ECO:0000313" key="6">
    <source>
        <dbReference type="Proteomes" id="UP000051679"/>
    </source>
</evidence>
<feature type="domain" description="23S rRNA (guanine(745)-N(1))-methyltransferase N-terminal" evidence="4">
    <location>
        <begin position="22"/>
        <end position="57"/>
    </location>
</feature>
<dbReference type="PATRIC" id="fig|1291052.5.peg.510"/>
<protein>
    <submittedName>
        <fullName evidence="5">SAM-dependent methyltransferase</fullName>
    </submittedName>
</protein>
<name>A0A0R1ZH23_9LACO</name>
<dbReference type="CDD" id="cd02440">
    <property type="entry name" value="AdoMet_MTases"/>
    <property type="match status" value="1"/>
</dbReference>
<feature type="binding site" evidence="2">
    <location>
        <begin position="106"/>
        <end position="107"/>
    </location>
    <ligand>
        <name>S-adenosyl-L-methionine</name>
        <dbReference type="ChEBI" id="CHEBI:59789"/>
    </ligand>
</feature>
<keyword evidence="5" id="KW-0808">Transferase</keyword>
<dbReference type="SUPFAM" id="SSF53335">
    <property type="entry name" value="S-adenosyl-L-methionine-dependent methyltransferases"/>
    <property type="match status" value="1"/>
</dbReference>
<dbReference type="PANTHER" id="PTHR43460:SF1">
    <property type="entry name" value="METHYLTRANSFERASE TYPE 11 DOMAIN-CONTAINING PROTEIN"/>
    <property type="match status" value="1"/>
</dbReference>
<dbReference type="PANTHER" id="PTHR43460">
    <property type="entry name" value="METHYLTRANSFERASE"/>
    <property type="match status" value="1"/>
</dbReference>
<reference evidence="5 6" key="1">
    <citation type="journal article" date="2015" name="Genome Announc.">
        <title>Expanding the biotechnology potential of lactobacilli through comparative genomics of 213 strains and associated genera.</title>
        <authorList>
            <person name="Sun Z."/>
            <person name="Harris H.M."/>
            <person name="McCann A."/>
            <person name="Guo C."/>
            <person name="Argimon S."/>
            <person name="Zhang W."/>
            <person name="Yang X."/>
            <person name="Jeffery I.B."/>
            <person name="Cooney J.C."/>
            <person name="Kagawa T.F."/>
            <person name="Liu W."/>
            <person name="Song Y."/>
            <person name="Salvetti E."/>
            <person name="Wrobel A."/>
            <person name="Rasinkangas P."/>
            <person name="Parkhill J."/>
            <person name="Rea M.C."/>
            <person name="O'Sullivan O."/>
            <person name="Ritari J."/>
            <person name="Douillard F.P."/>
            <person name="Paul Ross R."/>
            <person name="Yang R."/>
            <person name="Briner A.E."/>
            <person name="Felis G.E."/>
            <person name="de Vos W.M."/>
            <person name="Barrangou R."/>
            <person name="Klaenhammer T.R."/>
            <person name="Caufield P.W."/>
            <person name="Cui Y."/>
            <person name="Zhang H."/>
            <person name="O'Toole P.W."/>
        </authorList>
    </citation>
    <scope>NUCLEOTIDE SEQUENCE [LARGE SCALE GENOMIC DNA]</scope>
    <source>
        <strain evidence="5 6">DSM 20505</strain>
    </source>
</reference>
<keyword evidence="6" id="KW-1185">Reference proteome</keyword>
<feature type="binding site" evidence="1">
    <location>
        <position position="40"/>
    </location>
    <ligand>
        <name>Zn(2+)</name>
        <dbReference type="ChEBI" id="CHEBI:29105"/>
    </ligand>
</feature>
<dbReference type="STRING" id="1291052.FC18_GL000499"/>
<feature type="binding site" evidence="2">
    <location>
        <position position="191"/>
    </location>
    <ligand>
        <name>S-adenosyl-L-methionine</name>
        <dbReference type="ChEBI" id="CHEBI:59789"/>
    </ligand>
</feature>
<organism evidence="5 6">
    <name type="scientific">Lacticaseibacillus sharpeae JCM 1186 = DSM 20505</name>
    <dbReference type="NCBI Taxonomy" id="1291052"/>
    <lineage>
        <taxon>Bacteria</taxon>
        <taxon>Bacillati</taxon>
        <taxon>Bacillota</taxon>
        <taxon>Bacilli</taxon>
        <taxon>Lactobacillales</taxon>
        <taxon>Lactobacillaceae</taxon>
        <taxon>Lacticaseibacillus</taxon>
    </lineage>
</organism>
<evidence type="ECO:0000259" key="4">
    <source>
        <dbReference type="Pfam" id="PF21302"/>
    </source>
</evidence>
<dbReference type="GO" id="GO:0046872">
    <property type="term" value="F:metal ion binding"/>
    <property type="evidence" value="ECO:0007669"/>
    <property type="project" value="UniProtKB-KW"/>
</dbReference>
<feature type="binding site" evidence="2">
    <location>
        <position position="82"/>
    </location>
    <ligand>
        <name>S-adenosyl-L-methionine</name>
        <dbReference type="ChEBI" id="CHEBI:59789"/>
    </ligand>
</feature>
<evidence type="ECO:0000259" key="3">
    <source>
        <dbReference type="Pfam" id="PF13649"/>
    </source>
</evidence>
<comment type="caution">
    <text evidence="5">The sequence shown here is derived from an EMBL/GenBank/DDBJ whole genome shotgun (WGS) entry which is preliminary data.</text>
</comment>
<proteinExistence type="predicted"/>
<dbReference type="GO" id="GO:0032259">
    <property type="term" value="P:methylation"/>
    <property type="evidence" value="ECO:0007669"/>
    <property type="project" value="UniProtKB-KW"/>
</dbReference>
<dbReference type="PIRSF" id="PIRSF018249">
    <property type="entry name" value="MyrA_prd"/>
    <property type="match status" value="1"/>
</dbReference>
<accession>A0A0R1ZH23</accession>
<feature type="binding site" evidence="1">
    <location>
        <position position="44"/>
    </location>
    <ligand>
        <name>Zn(2+)</name>
        <dbReference type="ChEBI" id="CHEBI:29105"/>
    </ligand>
</feature>
<feature type="domain" description="Methyltransferase" evidence="3">
    <location>
        <begin position="99"/>
        <end position="180"/>
    </location>
</feature>
<dbReference type="InterPro" id="IPR052939">
    <property type="entry name" value="23S_rRNA_MeTrnsfrase_RlmA"/>
</dbReference>
<feature type="binding site" evidence="1">
    <location>
        <position position="27"/>
    </location>
    <ligand>
        <name>Zn(2+)</name>
        <dbReference type="ChEBI" id="CHEBI:29105"/>
    </ligand>
</feature>
<keyword evidence="2" id="KW-0949">S-adenosyl-L-methionine</keyword>
<dbReference type="Pfam" id="PF13649">
    <property type="entry name" value="Methyltransf_25"/>
    <property type="match status" value="1"/>
</dbReference>